<keyword evidence="1 5" id="KW-0732">Signal</keyword>
<dbReference type="SUPFAM" id="SSF56219">
    <property type="entry name" value="DNase I-like"/>
    <property type="match status" value="1"/>
</dbReference>
<dbReference type="GeneID" id="100211719"/>
<accession>P91740</accession>
<dbReference type="InterPro" id="IPR005135">
    <property type="entry name" value="Endo/exonuclease/phosphatase"/>
</dbReference>
<reference evidence="5" key="2">
    <citation type="submission" date="2025-04" db="UniProtKB">
        <authorList>
            <consortium name="RefSeq"/>
        </authorList>
    </citation>
    <scope>IDENTIFICATION</scope>
</reference>
<dbReference type="InterPro" id="IPR036691">
    <property type="entry name" value="Endo/exonu/phosph_ase_sf"/>
</dbReference>
<dbReference type="Pfam" id="PF03372">
    <property type="entry name" value="Exo_endo_phos"/>
    <property type="match status" value="1"/>
</dbReference>
<dbReference type="Gene3D" id="3.60.10.10">
    <property type="entry name" value="Endonuclease/exonuclease/phosphatase"/>
    <property type="match status" value="2"/>
</dbReference>
<proteinExistence type="evidence at transcript level"/>
<dbReference type="CTD" id="100211719"/>
<name>P91740_HYDVU</name>
<feature type="domain" description="Endonuclease/exonuclease/phosphatase" evidence="2">
    <location>
        <begin position="57"/>
        <end position="301"/>
    </location>
</feature>
<sequence length="360" mass="41629">MSACLVIVSLLYGLKYVGAVCLHHQCSFSNGLLSQDISSEINQLVEPNIKHNLLQIITWNINSENNQTEEADWENSKKELCEYLKKLDLMIFAMQELTESQLKFMTLCLPHYSYVEPEKKRSTNSRLNSIFYKRTHFLKKIDSGTFWLSKTPNIPFTKVHNSVEEQTCTWIKFQYAVKLNLEPQSQAIEPISEKLTRLLHDATGKSFRRPMKMVTRKRFVYSWKKFYVATTKISNKNADIAENQVKILLNHLSDEIMDRRSYPLLLAGNINWEQETSVYDEIKNHKLKLVNTMEFSKKLFPRPSIIEIVNGEEKPNAKLTDQIWNTGFSNLLSGTLIDKSSQGVGFSDHRAVFAAVLLEH</sequence>
<evidence type="ECO:0000256" key="1">
    <source>
        <dbReference type="SAM" id="SignalP"/>
    </source>
</evidence>
<evidence type="ECO:0000259" key="2">
    <source>
        <dbReference type="Pfam" id="PF03372"/>
    </source>
</evidence>
<dbReference type="RefSeq" id="NP_001274282.1">
    <property type="nucleotide sequence ID" value="NM_001287353.1"/>
</dbReference>
<feature type="signal peptide" evidence="1">
    <location>
        <begin position="1"/>
        <end position="19"/>
    </location>
</feature>
<evidence type="ECO:0000313" key="5">
    <source>
        <dbReference type="RefSeq" id="NP_001274282.1"/>
    </source>
</evidence>
<organism evidence="3">
    <name type="scientific">Hydra vulgaris</name>
    <name type="common">Hydra</name>
    <name type="synonym">Hydra attenuata</name>
    <dbReference type="NCBI Taxonomy" id="6087"/>
    <lineage>
        <taxon>Eukaryota</taxon>
        <taxon>Metazoa</taxon>
        <taxon>Cnidaria</taxon>
        <taxon>Hydrozoa</taxon>
        <taxon>Hydroidolina</taxon>
        <taxon>Anthoathecata</taxon>
        <taxon>Aplanulata</taxon>
        <taxon>Hydridae</taxon>
        <taxon>Hydra</taxon>
    </lineage>
</organism>
<dbReference type="AlphaFoldDB" id="P91740"/>
<keyword evidence="4" id="KW-1185">Reference proteome</keyword>
<dbReference type="KEGG" id="hmg:100211719"/>
<evidence type="ECO:0000313" key="3">
    <source>
        <dbReference type="EMBL" id="CAA70930.1"/>
    </source>
</evidence>
<dbReference type="OrthoDB" id="276515at2759"/>
<feature type="chain" id="PRO_5031681093" evidence="1 5">
    <location>
        <begin position="20"/>
        <end position="360"/>
    </location>
</feature>
<reference evidence="3 5" key="1">
    <citation type="journal article" date="1996" name="Differentiation">
        <title>Isolation of a marker for head-specific cell differentiation in hydra.</title>
        <authorList>
            <person name="Hermans-Borgmeyer I."/>
            <person name="Schinke B."/>
            <person name="Schaller H.C."/>
            <person name="Hoffmeister-Ullerich S.A."/>
        </authorList>
    </citation>
    <scope>NUCLEOTIDE SEQUENCE</scope>
</reference>
<protein>
    <submittedName>
        <fullName evidence="3">Hyp1 protein</fullName>
    </submittedName>
    <submittedName>
        <fullName evidence="5">Uncharacterized protein LOC100211719 precursor</fullName>
    </submittedName>
</protein>
<dbReference type="Proteomes" id="UP001652625">
    <property type="component" value="Chromosome 15"/>
</dbReference>
<evidence type="ECO:0000313" key="4">
    <source>
        <dbReference type="Proteomes" id="UP001652625"/>
    </source>
</evidence>
<dbReference type="EMBL" id="Y09797">
    <property type="protein sequence ID" value="CAA70930.1"/>
    <property type="molecule type" value="mRNA"/>
</dbReference>
<dbReference type="GO" id="GO:0003824">
    <property type="term" value="F:catalytic activity"/>
    <property type="evidence" value="ECO:0007669"/>
    <property type="project" value="InterPro"/>
</dbReference>
<gene>
    <name evidence="3 5" type="primary">hyp1</name>
</gene>